<dbReference type="EMBL" id="ML143548">
    <property type="protein sequence ID" value="TBU22294.1"/>
    <property type="molecule type" value="Genomic_DNA"/>
</dbReference>
<dbReference type="OrthoDB" id="435402at2759"/>
<accession>A0A4Q9M5Q6</accession>
<feature type="region of interest" description="Disordered" evidence="1">
    <location>
        <begin position="1"/>
        <end position="60"/>
    </location>
</feature>
<feature type="compositionally biased region" description="Low complexity" evidence="1">
    <location>
        <begin position="420"/>
        <end position="434"/>
    </location>
</feature>
<reference evidence="2" key="1">
    <citation type="submission" date="2019-01" db="EMBL/GenBank/DDBJ databases">
        <title>Draft genome sequences of three monokaryotic isolates of the white-rot basidiomycete fungus Dichomitus squalens.</title>
        <authorList>
            <consortium name="DOE Joint Genome Institute"/>
            <person name="Lopez S.C."/>
            <person name="Andreopoulos B."/>
            <person name="Pangilinan J."/>
            <person name="Lipzen A."/>
            <person name="Riley R."/>
            <person name="Ahrendt S."/>
            <person name="Ng V."/>
            <person name="Barry K."/>
            <person name="Daum C."/>
            <person name="Grigoriev I.V."/>
            <person name="Hilden K.S."/>
            <person name="Makela M.R."/>
            <person name="de Vries R.P."/>
        </authorList>
    </citation>
    <scope>NUCLEOTIDE SEQUENCE [LARGE SCALE GENOMIC DNA]</scope>
    <source>
        <strain evidence="2">OM18370.1</strain>
    </source>
</reference>
<name>A0A4Q9M5Q6_9APHY</name>
<feature type="region of interest" description="Disordered" evidence="1">
    <location>
        <begin position="513"/>
        <end position="556"/>
    </location>
</feature>
<evidence type="ECO:0000256" key="1">
    <source>
        <dbReference type="SAM" id="MobiDB-lite"/>
    </source>
</evidence>
<protein>
    <submittedName>
        <fullName evidence="2">Uncharacterized protein</fullName>
    </submittedName>
</protein>
<dbReference type="GO" id="GO:0031047">
    <property type="term" value="P:regulatory ncRNA-mediated gene silencing"/>
    <property type="evidence" value="ECO:0007669"/>
    <property type="project" value="InterPro"/>
</dbReference>
<proteinExistence type="predicted"/>
<dbReference type="Pfam" id="PF09692">
    <property type="entry name" value="Arb1"/>
    <property type="match status" value="1"/>
</dbReference>
<feature type="region of interest" description="Disordered" evidence="1">
    <location>
        <begin position="393"/>
        <end position="443"/>
    </location>
</feature>
<sequence>MDPSSPAPDQPTTAAPQHATPQNAPADASPSSTSNVAPAAAEATAAVTPADRPWLTFPPFPKPPQGVDLVPFQDFKPLGIHIPEPVEDGAAPPVEVDGLGIATLTLRVHHDLTTMEKRKRKNARTKIAPDGSVVPKRWYEEWAEVEHLRKTSGPIDPSLPRAERLYQAAADFKSGRLFSPNHSVNQELTQYWDKFRYFVGLISNIQPLSARKKNAAAQQTTADDGDEELDEMPNARLPKEATIAVAKSADIPAGPDVLPASGPARTEEERQHRREYFREVRDTRMDRFLNDPEDVVKVFFSNYASDRGDINSEKFCANAPILIGFLLKFLQRNRVFPEIERQLRKAIDVTELAQKELPHAIFMNKLIPDDFGTGCREIFGAMNGYNIWADNSASEGDEAEEQRATKKQKTDDGDADNAQTTAAVEETAETTETVAKGDDPAEDPELLAAKKAEEVMDADADGAGSWGNAATTNWGDEEEFWGKSNTAEDWDAGPKVNAIHKFLGPTTLPLTHTTGVVERSTRRIKSKATPPAPPTRPQPKKNKGKAAAEPAPLHDPEAVERELDAKLAKLTLSAWPVYAVNPNADVQKPRILPDSRGAAVLDDFEGAEVAPGPGTLHNPFKDDIVVYVDPDIADNMWVGMSIEGVFVQLARVDPSVPIEVSLERFNNPWGYNKKVADGAPGVPVAPTRIWYMEEVRAVLPSYHTEMTPLPTDQDVFGEGDDEP</sequence>
<organism evidence="2">
    <name type="scientific">Dichomitus squalens</name>
    <dbReference type="NCBI Taxonomy" id="114155"/>
    <lineage>
        <taxon>Eukaryota</taxon>
        <taxon>Fungi</taxon>
        <taxon>Dikarya</taxon>
        <taxon>Basidiomycota</taxon>
        <taxon>Agaricomycotina</taxon>
        <taxon>Agaricomycetes</taxon>
        <taxon>Polyporales</taxon>
        <taxon>Polyporaceae</taxon>
        <taxon>Dichomitus</taxon>
    </lineage>
</organism>
<feature type="compositionally biased region" description="Low complexity" evidence="1">
    <location>
        <begin position="10"/>
        <end position="26"/>
    </location>
</feature>
<dbReference type="GO" id="GO:0033167">
    <property type="term" value="C:ARC complex"/>
    <property type="evidence" value="ECO:0007669"/>
    <property type="project" value="InterPro"/>
</dbReference>
<feature type="compositionally biased region" description="Basic and acidic residues" evidence="1">
    <location>
        <begin position="401"/>
        <end position="412"/>
    </location>
</feature>
<dbReference type="InterPro" id="IPR018606">
    <property type="entry name" value="Arb1"/>
</dbReference>
<evidence type="ECO:0000313" key="2">
    <source>
        <dbReference type="EMBL" id="TBU22294.1"/>
    </source>
</evidence>
<feature type="compositionally biased region" description="Low complexity" evidence="1">
    <location>
        <begin position="36"/>
        <end position="50"/>
    </location>
</feature>
<gene>
    <name evidence="2" type="ORF">BD311DRAFT_154038</name>
</gene>
<dbReference type="Proteomes" id="UP000292957">
    <property type="component" value="Unassembled WGS sequence"/>
</dbReference>
<dbReference type="AlphaFoldDB" id="A0A4Q9M5Q6"/>